<feature type="non-terminal residue" evidence="11">
    <location>
        <position position="1"/>
    </location>
</feature>
<comment type="similarity">
    <text evidence="1">Belongs to the ATP-dependent AMP-binding enzyme family.</text>
</comment>
<comment type="caution">
    <text evidence="11">The sequence shown here is derived from an EMBL/GenBank/DDBJ whole genome shotgun (WGS) entry which is preliminary data.</text>
</comment>
<name>A0A8J2NZD0_9HEXA</name>
<keyword evidence="2" id="KW-0436">Ligase</keyword>
<dbReference type="PANTHER" id="PTHR43107:SF15">
    <property type="entry name" value="FATTY ACID TRANSPORT PROTEIN 3, ISOFORM A"/>
    <property type="match status" value="1"/>
</dbReference>
<feature type="non-terminal residue" evidence="11">
    <location>
        <position position="162"/>
    </location>
</feature>
<keyword evidence="4" id="KW-0443">Lipid metabolism</keyword>
<dbReference type="AlphaFoldDB" id="A0A8J2NZD0"/>
<protein>
    <recommendedName>
        <fullName evidence="6">long-chain-fatty-acid--CoA ligase</fullName>
        <ecNumber evidence="6">6.2.1.3</ecNumber>
    </recommendedName>
    <alternativeName>
        <fullName evidence="8">Long-chain-fatty-acid--CoA ligase</fullName>
    </alternativeName>
</protein>
<dbReference type="Pfam" id="PF13193">
    <property type="entry name" value="AMP-binding_C"/>
    <property type="match status" value="1"/>
</dbReference>
<evidence type="ECO:0000256" key="5">
    <source>
        <dbReference type="ARBA" id="ARBA00022840"/>
    </source>
</evidence>
<dbReference type="InterPro" id="IPR025110">
    <property type="entry name" value="AMP-bd_C"/>
</dbReference>
<evidence type="ECO:0000313" key="12">
    <source>
        <dbReference type="Proteomes" id="UP000708208"/>
    </source>
</evidence>
<dbReference type="Proteomes" id="UP000708208">
    <property type="component" value="Unassembled WGS sequence"/>
</dbReference>
<sequence length="162" mass="18521">RDVFAKGDVVFRTGDYLVMDELGYFYFKDRIGDTFRWKGENVSTAEVESVISNLCDLKDCVAFGVTVPGTDGRACMVVLADTQKTLELNDLADGIYRNLPSYARPMFLRVTLQIESTGTHKMIKRELQEEGYNVTIVQDPLFFYTNGKYVTLDDDLYQKIMH</sequence>
<dbReference type="EMBL" id="CAJVCH010230746">
    <property type="protein sequence ID" value="CAG7732408.1"/>
    <property type="molecule type" value="Genomic_DNA"/>
</dbReference>
<dbReference type="GO" id="GO:0005324">
    <property type="term" value="F:long-chain fatty acid transmembrane transporter activity"/>
    <property type="evidence" value="ECO:0007669"/>
    <property type="project" value="TreeGrafter"/>
</dbReference>
<comment type="catalytic activity">
    <reaction evidence="9">
        <text>tetracosanoate + ATP + CoA = tetracosanoyl-CoA + AMP + diphosphate</text>
        <dbReference type="Rhea" id="RHEA:33639"/>
        <dbReference type="ChEBI" id="CHEBI:30616"/>
        <dbReference type="ChEBI" id="CHEBI:31014"/>
        <dbReference type="ChEBI" id="CHEBI:33019"/>
        <dbReference type="ChEBI" id="CHEBI:57287"/>
        <dbReference type="ChEBI" id="CHEBI:65052"/>
        <dbReference type="ChEBI" id="CHEBI:456215"/>
    </reaction>
    <physiologicalReaction direction="left-to-right" evidence="9">
        <dbReference type="Rhea" id="RHEA:33640"/>
    </physiologicalReaction>
</comment>
<evidence type="ECO:0000256" key="7">
    <source>
        <dbReference type="ARBA" id="ARBA00036527"/>
    </source>
</evidence>
<organism evidence="11 12">
    <name type="scientific">Allacma fusca</name>
    <dbReference type="NCBI Taxonomy" id="39272"/>
    <lineage>
        <taxon>Eukaryota</taxon>
        <taxon>Metazoa</taxon>
        <taxon>Ecdysozoa</taxon>
        <taxon>Arthropoda</taxon>
        <taxon>Hexapoda</taxon>
        <taxon>Collembola</taxon>
        <taxon>Symphypleona</taxon>
        <taxon>Sminthuridae</taxon>
        <taxon>Allacma</taxon>
    </lineage>
</organism>
<reference evidence="11" key="1">
    <citation type="submission" date="2021-06" db="EMBL/GenBank/DDBJ databases">
        <authorList>
            <person name="Hodson N. C."/>
            <person name="Mongue J. A."/>
            <person name="Jaron S. K."/>
        </authorList>
    </citation>
    <scope>NUCLEOTIDE SEQUENCE</scope>
</reference>
<gene>
    <name evidence="11" type="ORF">AFUS01_LOCUS20927</name>
</gene>
<evidence type="ECO:0000256" key="9">
    <source>
        <dbReference type="ARBA" id="ARBA00048666"/>
    </source>
</evidence>
<evidence type="ECO:0000256" key="2">
    <source>
        <dbReference type="ARBA" id="ARBA00022598"/>
    </source>
</evidence>
<evidence type="ECO:0000256" key="8">
    <source>
        <dbReference type="ARBA" id="ARBA00041297"/>
    </source>
</evidence>
<dbReference type="GO" id="GO:0044539">
    <property type="term" value="P:long-chain fatty acid import into cell"/>
    <property type="evidence" value="ECO:0007669"/>
    <property type="project" value="TreeGrafter"/>
</dbReference>
<keyword evidence="3" id="KW-0547">Nucleotide-binding</keyword>
<keyword evidence="4" id="KW-0276">Fatty acid metabolism</keyword>
<evidence type="ECO:0000256" key="6">
    <source>
        <dbReference type="ARBA" id="ARBA00026121"/>
    </source>
</evidence>
<dbReference type="EC" id="6.2.1.3" evidence="6"/>
<evidence type="ECO:0000259" key="10">
    <source>
        <dbReference type="Pfam" id="PF13193"/>
    </source>
</evidence>
<evidence type="ECO:0000256" key="3">
    <source>
        <dbReference type="ARBA" id="ARBA00022741"/>
    </source>
</evidence>
<accession>A0A8J2NZD0</accession>
<evidence type="ECO:0000256" key="1">
    <source>
        <dbReference type="ARBA" id="ARBA00006432"/>
    </source>
</evidence>
<dbReference type="GO" id="GO:0005789">
    <property type="term" value="C:endoplasmic reticulum membrane"/>
    <property type="evidence" value="ECO:0007669"/>
    <property type="project" value="TreeGrafter"/>
</dbReference>
<comment type="catalytic activity">
    <reaction evidence="7">
        <text>a very long-chain fatty acid + ATP + CoA = a very long-chain fatty acyl-CoA + AMP + diphosphate</text>
        <dbReference type="Rhea" id="RHEA:54536"/>
        <dbReference type="ChEBI" id="CHEBI:30616"/>
        <dbReference type="ChEBI" id="CHEBI:33019"/>
        <dbReference type="ChEBI" id="CHEBI:57287"/>
        <dbReference type="ChEBI" id="CHEBI:58950"/>
        <dbReference type="ChEBI" id="CHEBI:138261"/>
        <dbReference type="ChEBI" id="CHEBI:456215"/>
    </reaction>
    <physiologicalReaction direction="left-to-right" evidence="7">
        <dbReference type="Rhea" id="RHEA:54537"/>
    </physiologicalReaction>
</comment>
<evidence type="ECO:0000313" key="11">
    <source>
        <dbReference type="EMBL" id="CAG7732408.1"/>
    </source>
</evidence>
<proteinExistence type="inferred from homology"/>
<dbReference type="GO" id="GO:0005524">
    <property type="term" value="F:ATP binding"/>
    <property type="evidence" value="ECO:0007669"/>
    <property type="project" value="UniProtKB-KW"/>
</dbReference>
<keyword evidence="12" id="KW-1185">Reference proteome</keyword>
<dbReference type="GO" id="GO:0004467">
    <property type="term" value="F:long-chain fatty acid-CoA ligase activity"/>
    <property type="evidence" value="ECO:0007669"/>
    <property type="project" value="UniProtKB-EC"/>
</dbReference>
<evidence type="ECO:0000256" key="4">
    <source>
        <dbReference type="ARBA" id="ARBA00022832"/>
    </source>
</evidence>
<dbReference type="PANTHER" id="PTHR43107">
    <property type="entry name" value="LONG-CHAIN FATTY ACID TRANSPORT PROTEIN"/>
    <property type="match status" value="1"/>
</dbReference>
<dbReference type="GO" id="GO:0005886">
    <property type="term" value="C:plasma membrane"/>
    <property type="evidence" value="ECO:0007669"/>
    <property type="project" value="TreeGrafter"/>
</dbReference>
<feature type="domain" description="AMP-binding enzyme C-terminal" evidence="10">
    <location>
        <begin position="46"/>
        <end position="121"/>
    </location>
</feature>
<dbReference type="OrthoDB" id="288590at2759"/>
<keyword evidence="5" id="KW-0067">ATP-binding</keyword>
<dbReference type="FunFam" id="3.30.300.30:FF:000002">
    <property type="entry name" value="Long-chain fatty acid transport protein 1"/>
    <property type="match status" value="1"/>
</dbReference>